<reference evidence="2" key="1">
    <citation type="journal article" date="2019" name="Int. J. Syst. Evol. Microbiol.">
        <title>The Global Catalogue of Microorganisms (GCM) 10K type strain sequencing project: providing services to taxonomists for standard genome sequencing and annotation.</title>
        <authorList>
            <consortium name="The Broad Institute Genomics Platform"/>
            <consortium name="The Broad Institute Genome Sequencing Center for Infectious Disease"/>
            <person name="Wu L."/>
            <person name="Ma J."/>
        </authorList>
    </citation>
    <scope>NUCLEOTIDE SEQUENCE [LARGE SCALE GENOMIC DNA]</scope>
    <source>
        <strain evidence="2">KCTC 42441</strain>
    </source>
</reference>
<name>A0ABV7XKK3_9GAMM</name>
<dbReference type="EMBL" id="JBHRYA010000003">
    <property type="protein sequence ID" value="MFC3715598.1"/>
    <property type="molecule type" value="Genomic_DNA"/>
</dbReference>
<comment type="caution">
    <text evidence="1">The sequence shown here is derived from an EMBL/GenBank/DDBJ whole genome shotgun (WGS) entry which is preliminary data.</text>
</comment>
<dbReference type="Proteomes" id="UP001595705">
    <property type="component" value="Unassembled WGS sequence"/>
</dbReference>
<keyword evidence="2" id="KW-1185">Reference proteome</keyword>
<evidence type="ECO:0000313" key="1">
    <source>
        <dbReference type="EMBL" id="MFC3715598.1"/>
    </source>
</evidence>
<protein>
    <submittedName>
        <fullName evidence="1">Uncharacterized protein</fullName>
    </submittedName>
</protein>
<sequence length="81" mass="8639">MNRSIVTIEPALAGWVVSFEGRALQVLPSKLEAIGFASRRAAEQHQASGAPCGVSVRLRTGETVLVALHGWEGQTVRGSLR</sequence>
<dbReference type="RefSeq" id="WP_386742703.1">
    <property type="nucleotide sequence ID" value="NZ_JBHRYA010000003.1"/>
</dbReference>
<accession>A0ABV7XKK3</accession>
<gene>
    <name evidence="1" type="ORF">ACFONC_05485</name>
</gene>
<organism evidence="1 2">
    <name type="scientific">Luteimonas soli</name>
    <dbReference type="NCBI Taxonomy" id="1648966"/>
    <lineage>
        <taxon>Bacteria</taxon>
        <taxon>Pseudomonadati</taxon>
        <taxon>Pseudomonadota</taxon>
        <taxon>Gammaproteobacteria</taxon>
        <taxon>Lysobacterales</taxon>
        <taxon>Lysobacteraceae</taxon>
        <taxon>Luteimonas</taxon>
    </lineage>
</organism>
<proteinExistence type="predicted"/>
<evidence type="ECO:0000313" key="2">
    <source>
        <dbReference type="Proteomes" id="UP001595705"/>
    </source>
</evidence>